<dbReference type="PANTHER" id="PTHR21623:SF2">
    <property type="entry name" value="COILED-COIL DOMAIN-CONTAINING PROTEIN 33"/>
    <property type="match status" value="1"/>
</dbReference>
<feature type="coiled-coil region" evidence="1">
    <location>
        <begin position="332"/>
        <end position="378"/>
    </location>
</feature>
<dbReference type="Proteomes" id="UP000009168">
    <property type="component" value="Unassembled WGS sequence"/>
</dbReference>
<dbReference type="InterPro" id="IPR039889">
    <property type="entry name" value="CCD33"/>
</dbReference>
<feature type="coiled-coil region" evidence="1">
    <location>
        <begin position="263"/>
        <end position="297"/>
    </location>
</feature>
<dbReference type="GeneID" id="7825595"/>
<dbReference type="OMA" id="HISEMNK"/>
<dbReference type="GO" id="GO:0005777">
    <property type="term" value="C:peroxisome"/>
    <property type="evidence" value="ECO:0007669"/>
    <property type="project" value="TreeGrafter"/>
</dbReference>
<keyword evidence="3" id="KW-1185">Reference proteome</keyword>
<accession>I7MGS8</accession>
<sequence>MDLKVLVNSCNFKVMGNYFIVAQLDELTFPEQNKKVQKARTEIQLRTQTPTFQKNMLTFKDLSFGSRLTLKLGVFLTRLQSDPGDNETLIANSKVLGSNAFTFTTRMLSVLREQKNLEQDIKILAVDGKDEEVGRIQMSIKYKSTTFEDKIEDDIHLVEQLYYDPFETNLEKIKENCAKIEKILAIKQEEAEKVQQKVNYMRNAHKSVSYDLGKLREERDKLEKDNNNLRDTIKKKNDVNEIHIHVDVLKNTDQGLDVLRQKLALLMNKLQFEQSVYKELTENYFSIEQQLKVAKNVKTDIETVKLAIEQQDFHIQRAKDQLPLVQDLVQTIKSQESIINNLREIIQDKMKENDKMTSKELELKVKYLKHEREILQEKEKQIDAIYHLSEGGQIPFQHFEKLKKDEYIRENPLEIKKYRERCEVLLQQIEKNTLELDKLNMKEDILQRQNQLFYKDDQTQRNRELLLLEIESKQNQANILQEEIVRMTRTYAQEVAELKAKITLLDNLIRSSGIDMRDNYY</sequence>
<evidence type="ECO:0000256" key="1">
    <source>
        <dbReference type="SAM" id="Coils"/>
    </source>
</evidence>
<dbReference type="HOGENOM" id="CLU_541296_0_0_1"/>
<dbReference type="EMBL" id="GG662548">
    <property type="protein sequence ID" value="EAS01999.1"/>
    <property type="molecule type" value="Genomic_DNA"/>
</dbReference>
<evidence type="ECO:0000313" key="2">
    <source>
        <dbReference type="EMBL" id="EAS01999.1"/>
    </source>
</evidence>
<dbReference type="PANTHER" id="PTHR21623">
    <property type="entry name" value="SPERIOLIN-BINDING FACTOR"/>
    <property type="match status" value="1"/>
</dbReference>
<feature type="coiled-coil region" evidence="1">
    <location>
        <begin position="170"/>
        <end position="239"/>
    </location>
</feature>
<keyword evidence="1" id="KW-0175">Coiled coil</keyword>
<dbReference type="InParanoid" id="I7MGS8"/>
<feature type="coiled-coil region" evidence="1">
    <location>
        <begin position="415"/>
        <end position="490"/>
    </location>
</feature>
<organism evidence="2 3">
    <name type="scientific">Tetrahymena thermophila (strain SB210)</name>
    <dbReference type="NCBI Taxonomy" id="312017"/>
    <lineage>
        <taxon>Eukaryota</taxon>
        <taxon>Sar</taxon>
        <taxon>Alveolata</taxon>
        <taxon>Ciliophora</taxon>
        <taxon>Intramacronucleata</taxon>
        <taxon>Oligohymenophorea</taxon>
        <taxon>Hymenostomatida</taxon>
        <taxon>Tetrahymenina</taxon>
        <taxon>Tetrahymenidae</taxon>
        <taxon>Tetrahymena</taxon>
    </lineage>
</organism>
<dbReference type="OrthoDB" id="312035at2759"/>
<dbReference type="RefSeq" id="XP_001022244.1">
    <property type="nucleotide sequence ID" value="XM_001022244.1"/>
</dbReference>
<gene>
    <name evidence="2" type="ORF">TTHERM_00500850</name>
</gene>
<proteinExistence type="predicted"/>
<name>I7MGS8_TETTS</name>
<protein>
    <submittedName>
        <fullName evidence="2">Uncharacterized protein</fullName>
    </submittedName>
</protein>
<evidence type="ECO:0000313" key="3">
    <source>
        <dbReference type="Proteomes" id="UP000009168"/>
    </source>
</evidence>
<dbReference type="KEGG" id="tet:TTHERM_00500850"/>
<dbReference type="eggNOG" id="ENOG502SKCB">
    <property type="taxonomic scope" value="Eukaryota"/>
</dbReference>
<dbReference type="AlphaFoldDB" id="I7MGS8"/>
<reference evidence="3" key="1">
    <citation type="journal article" date="2006" name="PLoS Biol.">
        <title>Macronuclear genome sequence of the ciliate Tetrahymena thermophila, a model eukaryote.</title>
        <authorList>
            <person name="Eisen J.A."/>
            <person name="Coyne R.S."/>
            <person name="Wu M."/>
            <person name="Wu D."/>
            <person name="Thiagarajan M."/>
            <person name="Wortman J.R."/>
            <person name="Badger J.H."/>
            <person name="Ren Q."/>
            <person name="Amedeo P."/>
            <person name="Jones K.M."/>
            <person name="Tallon L.J."/>
            <person name="Delcher A.L."/>
            <person name="Salzberg S.L."/>
            <person name="Silva J.C."/>
            <person name="Haas B.J."/>
            <person name="Majoros W.H."/>
            <person name="Farzad M."/>
            <person name="Carlton J.M."/>
            <person name="Smith R.K. Jr."/>
            <person name="Garg J."/>
            <person name="Pearlman R.E."/>
            <person name="Karrer K.M."/>
            <person name="Sun L."/>
            <person name="Manning G."/>
            <person name="Elde N.C."/>
            <person name="Turkewitz A.P."/>
            <person name="Asai D.J."/>
            <person name="Wilkes D.E."/>
            <person name="Wang Y."/>
            <person name="Cai H."/>
            <person name="Collins K."/>
            <person name="Stewart B.A."/>
            <person name="Lee S.R."/>
            <person name="Wilamowska K."/>
            <person name="Weinberg Z."/>
            <person name="Ruzzo W.L."/>
            <person name="Wloga D."/>
            <person name="Gaertig J."/>
            <person name="Frankel J."/>
            <person name="Tsao C.-C."/>
            <person name="Gorovsky M.A."/>
            <person name="Keeling P.J."/>
            <person name="Waller R.F."/>
            <person name="Patron N.J."/>
            <person name="Cherry J.M."/>
            <person name="Stover N.A."/>
            <person name="Krieger C.J."/>
            <person name="del Toro C."/>
            <person name="Ryder H.F."/>
            <person name="Williamson S.C."/>
            <person name="Barbeau R.A."/>
            <person name="Hamilton E.P."/>
            <person name="Orias E."/>
        </authorList>
    </citation>
    <scope>NUCLEOTIDE SEQUENCE [LARGE SCALE GENOMIC DNA]</scope>
    <source>
        <strain evidence="3">SB210</strain>
    </source>
</reference>